<dbReference type="GO" id="GO:1990573">
    <property type="term" value="P:potassium ion import across plasma membrane"/>
    <property type="evidence" value="ECO:0007669"/>
    <property type="project" value="TreeGrafter"/>
</dbReference>
<evidence type="ECO:0000256" key="8">
    <source>
        <dbReference type="SAM" id="Phobius"/>
    </source>
</evidence>
<dbReference type="SUPFAM" id="SSF50978">
    <property type="entry name" value="WD40 repeat-like"/>
    <property type="match status" value="1"/>
</dbReference>
<evidence type="ECO:0000313" key="10">
    <source>
        <dbReference type="Proteomes" id="UP000006352"/>
    </source>
</evidence>
<gene>
    <name evidence="9" type="ORF">FIBRA_01473</name>
</gene>
<dbReference type="STRING" id="599839.J4GKB9"/>
<evidence type="ECO:0000256" key="2">
    <source>
        <dbReference type="ARBA" id="ARBA00022448"/>
    </source>
</evidence>
<dbReference type="HOGENOM" id="CLU_001665_1_0_1"/>
<protein>
    <submittedName>
        <fullName evidence="9">Uncharacterized protein</fullName>
    </submittedName>
</protein>
<feature type="transmembrane region" description="Helical" evidence="8">
    <location>
        <begin position="1874"/>
        <end position="1891"/>
    </location>
</feature>
<feature type="region of interest" description="Disordered" evidence="7">
    <location>
        <begin position="1983"/>
        <end position="2042"/>
    </location>
</feature>
<feature type="transmembrane region" description="Helical" evidence="8">
    <location>
        <begin position="1677"/>
        <end position="1697"/>
    </location>
</feature>
<keyword evidence="4 8" id="KW-1133">Transmembrane helix</keyword>
<evidence type="ECO:0000313" key="9">
    <source>
        <dbReference type="EMBL" id="CCL99455.1"/>
    </source>
</evidence>
<reference evidence="9 10" key="1">
    <citation type="journal article" date="2012" name="Appl. Environ. Microbiol.">
        <title>Short-read sequencing for genomic analysis of the brown rot fungus Fibroporia radiculosa.</title>
        <authorList>
            <person name="Tang J.D."/>
            <person name="Perkins A.D."/>
            <person name="Sonstegard T.S."/>
            <person name="Schroeder S.G."/>
            <person name="Burgess S.C."/>
            <person name="Diehl S.V."/>
        </authorList>
    </citation>
    <scope>NUCLEOTIDE SEQUENCE [LARGE SCALE GENOMIC DNA]</scope>
    <source>
        <strain evidence="9 10">TFFH 294</strain>
    </source>
</reference>
<keyword evidence="2" id="KW-0813">Transport</keyword>
<dbReference type="InterPro" id="IPR011047">
    <property type="entry name" value="Quinoprotein_ADH-like_sf"/>
</dbReference>
<dbReference type="InParanoid" id="J4GKB9"/>
<feature type="transmembrane region" description="Helical" evidence="8">
    <location>
        <begin position="1793"/>
        <end position="1818"/>
    </location>
</feature>
<feature type="transmembrane region" description="Helical" evidence="8">
    <location>
        <begin position="1903"/>
        <end position="1926"/>
    </location>
</feature>
<proteinExistence type="predicted"/>
<evidence type="ECO:0000256" key="4">
    <source>
        <dbReference type="ARBA" id="ARBA00022989"/>
    </source>
</evidence>
<dbReference type="Pfam" id="PF02386">
    <property type="entry name" value="TrkH"/>
    <property type="match status" value="1"/>
</dbReference>
<keyword evidence="3 8" id="KW-0812">Transmembrane</keyword>
<keyword evidence="10" id="KW-1185">Reference proteome</keyword>
<name>J4GKB9_9APHY</name>
<feature type="region of interest" description="Disordered" evidence="7">
    <location>
        <begin position="191"/>
        <end position="225"/>
    </location>
</feature>
<dbReference type="GO" id="GO:0030007">
    <property type="term" value="P:intracellular potassium ion homeostasis"/>
    <property type="evidence" value="ECO:0007669"/>
    <property type="project" value="TreeGrafter"/>
</dbReference>
<dbReference type="Proteomes" id="UP000006352">
    <property type="component" value="Unassembled WGS sequence"/>
</dbReference>
<dbReference type="InterPro" id="IPR001680">
    <property type="entry name" value="WD40_rpt"/>
</dbReference>
<evidence type="ECO:0000256" key="6">
    <source>
        <dbReference type="ARBA" id="ARBA00023136"/>
    </source>
</evidence>
<feature type="compositionally biased region" description="Low complexity" evidence="7">
    <location>
        <begin position="122"/>
        <end position="134"/>
    </location>
</feature>
<keyword evidence="6 8" id="KW-0472">Membrane</keyword>
<accession>J4GKB9</accession>
<feature type="transmembrane region" description="Helical" evidence="8">
    <location>
        <begin position="1601"/>
        <end position="1626"/>
    </location>
</feature>
<dbReference type="PANTHER" id="PTHR31064">
    <property type="entry name" value="POTASSIUM TRANSPORT PROTEIN DDB_G0292412-RELATED"/>
    <property type="match status" value="1"/>
</dbReference>
<evidence type="ECO:0000256" key="5">
    <source>
        <dbReference type="ARBA" id="ARBA00023065"/>
    </source>
</evidence>
<evidence type="ECO:0000256" key="3">
    <source>
        <dbReference type="ARBA" id="ARBA00022692"/>
    </source>
</evidence>
<feature type="compositionally biased region" description="Basic and acidic residues" evidence="7">
    <location>
        <begin position="1983"/>
        <end position="2010"/>
    </location>
</feature>
<dbReference type="GO" id="GO:0140107">
    <property type="term" value="F:high-affinity potassium ion transmembrane transporter activity"/>
    <property type="evidence" value="ECO:0007669"/>
    <property type="project" value="TreeGrafter"/>
</dbReference>
<feature type="region of interest" description="Disordered" evidence="7">
    <location>
        <begin position="88"/>
        <end position="134"/>
    </location>
</feature>
<feature type="region of interest" description="Disordered" evidence="7">
    <location>
        <begin position="1416"/>
        <end position="1436"/>
    </location>
</feature>
<dbReference type="InterPro" id="IPR036322">
    <property type="entry name" value="WD40_repeat_dom_sf"/>
</dbReference>
<dbReference type="PANTHER" id="PTHR31064:SF30">
    <property type="entry name" value="HIGH-AFFINITY POTASSIUM TRANSPORT PROTEIN-RELATED"/>
    <property type="match status" value="1"/>
</dbReference>
<feature type="compositionally biased region" description="Low complexity" evidence="7">
    <location>
        <begin position="202"/>
        <end position="225"/>
    </location>
</feature>
<dbReference type="SUPFAM" id="SSF50998">
    <property type="entry name" value="Quinoprotein alcohol dehydrogenase-like"/>
    <property type="match status" value="1"/>
</dbReference>
<dbReference type="OrthoDB" id="338622at2759"/>
<dbReference type="Gene3D" id="2.130.10.10">
    <property type="entry name" value="YVTN repeat-like/Quinoprotein amine dehydrogenase"/>
    <property type="match status" value="2"/>
</dbReference>
<dbReference type="InterPro" id="IPR051143">
    <property type="entry name" value="TrkH_K-transport"/>
</dbReference>
<organism evidence="9 10">
    <name type="scientific">Fibroporia radiculosa</name>
    <dbReference type="NCBI Taxonomy" id="599839"/>
    <lineage>
        <taxon>Eukaryota</taxon>
        <taxon>Fungi</taxon>
        <taxon>Dikarya</taxon>
        <taxon>Basidiomycota</taxon>
        <taxon>Agaricomycotina</taxon>
        <taxon>Agaricomycetes</taxon>
        <taxon>Polyporales</taxon>
        <taxon>Fibroporiaceae</taxon>
        <taxon>Fibroporia</taxon>
    </lineage>
</organism>
<dbReference type="EMBL" id="HE796933">
    <property type="protein sequence ID" value="CCL99455.1"/>
    <property type="molecule type" value="Genomic_DNA"/>
</dbReference>
<evidence type="ECO:0000256" key="7">
    <source>
        <dbReference type="SAM" id="MobiDB-lite"/>
    </source>
</evidence>
<dbReference type="SMART" id="SM00320">
    <property type="entry name" value="WD40"/>
    <property type="match status" value="4"/>
</dbReference>
<feature type="transmembrane region" description="Helical" evidence="8">
    <location>
        <begin position="1739"/>
        <end position="1759"/>
    </location>
</feature>
<dbReference type="InterPro" id="IPR015943">
    <property type="entry name" value="WD40/YVTN_repeat-like_dom_sf"/>
</dbReference>
<dbReference type="GeneID" id="24094366"/>
<evidence type="ECO:0000256" key="1">
    <source>
        <dbReference type="ARBA" id="ARBA00004141"/>
    </source>
</evidence>
<dbReference type="RefSeq" id="XP_012178738.1">
    <property type="nucleotide sequence ID" value="XM_012323348.1"/>
</dbReference>
<keyword evidence="5" id="KW-0406">Ion transport</keyword>
<comment type="subcellular location">
    <subcellularLocation>
        <location evidence="1">Membrane</location>
        <topology evidence="1">Multi-pass membrane protein</topology>
    </subcellularLocation>
</comment>
<dbReference type="GO" id="GO:0005886">
    <property type="term" value="C:plasma membrane"/>
    <property type="evidence" value="ECO:0007669"/>
    <property type="project" value="TreeGrafter"/>
</dbReference>
<sequence length="2042" mass="225090">MDVSPIVLPLAFPSGGLTSSNDDVGKHLISWSCSSSSPTRLVAWGYSSNASAFPSIPESIGHYQGVAIGCEDGSIYIFHPLTFPDRRKRSSIDSKSAETHGSSRPTSPLRYSGLNRPHSHSRSGSPSSTKSGLSPFHVTRSRVVSCISTEQVEAPKNYVDFEDEPDRLKGMLKGRSAKEKSFGELLTIGGERTSQTTSGRNPAALSSTSSVRSSVSTPPSPTLAPVSAIEATGPVTSLSLKCHVMPQFGGVMHSVAALLDYQIGRYIISLQRTGEITILSSVDGTCVASAHASDEGASPPSSSRRISVIPTIWQWKSLHLASIRESNILLLCASSDSSSSANQMLDVPTGDSEAETRLVAFELQAGTQIDSSQMRLLRIGDWYMDGPAEAMVFHEEADASLALFHISSTHHLMRRSLTLAIPGSPADLEKIKSSSSTALPIPNPFKALKALSREEQGSDDGVESTYTLRLSDASDLGIIQIHGSVTGVRSMFFGDTLRIACWSDTELTTFDVCDQSLKFLFTHLFAEICGLNWTDVDSFIVMLPEGLKTYRIVAVDENTDDVSPGASRNVIQRTRPVIVRSIELSSHDCCPLLFGDHVFLTGTKQEKRYISHIPLDVLDEQVHPRTLWKMREYHYAAPHITCMLPIDLDLIIVGLSDGRLRRSSFAQLSGKSVTPTSLESDVPLQGFITSLHIVEDERTREKFIVGGADDGSIAIWSLQQVYATFSLQLHARWIVFTTPLAQVIQISGDHVGRLKGCSLCISQDGTIAIITVDGYQFIILVPASAAPLSRIHVGDDNILLLYSDGRARLWDSKTMEFRRSMNADKADELLKQDGWNGWSAGPTTSPSKAILSIMGSTVGPDSEAFIRACIASGPVASSADRSHTDHLRSMLSVLLTFGLSGQIDIMCREKLKVDTAYGLVGYASQLTACLFTRLDPLDAWTVSSEVSASRSLALVAVLQALIHREGLEDNSDVDTVMTFYVTSLPEVVGPAYKSPSLSYLAKCWLQSTVPEIRAAARLLFEVGVMRLSNNDTAQIVEYWQHNLPSTRSHAEPESLSDSMALLICGFIAVEKYSLLSTSVLIEISKSIASYLHDEESPYRFLAIDLCSRGFPVWQQYVDAVEMLRALFILATTTRKEAISLHNLGLQARSAVLYIASTNTPLFMTTLTIDILHPRSVQHRKSIMQLVIFLIRKKPLVLYSNLPRLVEAVVKSLDPNSTHNRDAVLDSATDILGHVVQTFPTVDFHMPTQRLAVGTSEGAVVMYDLKTATRLYVLEGHKKRTAGLSFSPDGRRLVTVSLEESAVLVWKVGSSFTSFFTPGAPPRQGHNGSEPYKTLNFNVGEEARMTLAATLDNIRFEWPADRSKVVRRYFLNHLEHIVTVSLKGKRTHDESAITGDPVASLRVVRDVLLHKTRHNPVEEHSTKDNGAVSALSKPKRGKLHPDMVRRVDIDPHPVDPVGKSIFREVREDIGPQACSSSVPFPCVSGGRMSPCSHRSPSPSVGEPDEFGGFPGPPRIVSHVLKATFPGLHRRLKRSFTMPRTETLIPQVNRAELGSQPPSNLPNSKHVSYLPFKAIVSRNSAFSQLSTEHLEELGGIEYRALTALLWIVPLYYFGILTISFIVIAPYMSLPRWAPILVPPEQHRVINPVWFSAFQVVGAWANTGMSLVDQNMIPFREAYPMIIFLVICVLAGNSAFPVFLRFMIWVLSKICPVDSRINETLQFLLDHPRRCFIYLFPSSQTWILFTIQFSIDLIAFVAELVLNINNPEIDSIPTGVRVINALLAAAAVRSSGFQSIAVSSLAPAVQVLDVILMYITIYPIALSVRSTNVYEERALGIYKHRDREDEYILDEAHWNAGQESRVAIWGRYLLRHARKQLSFDMWWLALSLFLLCIIERTPLAATYNAVWFNIWSLIFELVSAYGTVGLSLGIPYANYSFSGALHTLSKLILCAVMIRGRHRGLPVALDRAVLLPREFARKSSTVTETHRDENVCGTSEKARDDSQQDVPQLKDRTSTLSFAEDPKRGLGKGTHSADRISEVEWEDGS</sequence>
<dbReference type="InterPro" id="IPR003445">
    <property type="entry name" value="Cat_transpt"/>
</dbReference>